<keyword evidence="3" id="KW-1185">Reference proteome</keyword>
<feature type="compositionally biased region" description="Pro residues" evidence="1">
    <location>
        <begin position="46"/>
        <end position="55"/>
    </location>
</feature>
<proteinExistence type="predicted"/>
<evidence type="ECO:0000313" key="3">
    <source>
        <dbReference type="Proteomes" id="UP000250235"/>
    </source>
</evidence>
<keyword evidence="2" id="KW-0548">Nucleotidyltransferase</keyword>
<gene>
    <name evidence="2" type="ORF">F511_31291</name>
</gene>
<dbReference type="Proteomes" id="UP000250235">
    <property type="component" value="Unassembled WGS sequence"/>
</dbReference>
<dbReference type="GO" id="GO:0016779">
    <property type="term" value="F:nucleotidyltransferase activity"/>
    <property type="evidence" value="ECO:0007669"/>
    <property type="project" value="UniProtKB-KW"/>
</dbReference>
<dbReference type="AlphaFoldDB" id="A0A2Z7ABB6"/>
<name>A0A2Z7ABB6_9LAMI</name>
<dbReference type="EMBL" id="KV017475">
    <property type="protein sequence ID" value="KZV18317.1"/>
    <property type="molecule type" value="Genomic_DNA"/>
</dbReference>
<feature type="compositionally biased region" description="Basic and acidic residues" evidence="1">
    <location>
        <begin position="61"/>
        <end position="77"/>
    </location>
</feature>
<evidence type="ECO:0000256" key="1">
    <source>
        <dbReference type="SAM" id="MobiDB-lite"/>
    </source>
</evidence>
<reference evidence="2 3" key="1">
    <citation type="journal article" date="2015" name="Proc. Natl. Acad. Sci. U.S.A.">
        <title>The resurrection genome of Boea hygrometrica: A blueprint for survival of dehydration.</title>
        <authorList>
            <person name="Xiao L."/>
            <person name="Yang G."/>
            <person name="Zhang L."/>
            <person name="Yang X."/>
            <person name="Zhao S."/>
            <person name="Ji Z."/>
            <person name="Zhou Q."/>
            <person name="Hu M."/>
            <person name="Wang Y."/>
            <person name="Chen M."/>
            <person name="Xu Y."/>
            <person name="Jin H."/>
            <person name="Xiao X."/>
            <person name="Hu G."/>
            <person name="Bao F."/>
            <person name="Hu Y."/>
            <person name="Wan P."/>
            <person name="Li L."/>
            <person name="Deng X."/>
            <person name="Kuang T."/>
            <person name="Xiang C."/>
            <person name="Zhu J.K."/>
            <person name="Oliver M.J."/>
            <person name="He Y."/>
        </authorList>
    </citation>
    <scope>NUCLEOTIDE SEQUENCE [LARGE SCALE GENOMIC DNA]</scope>
    <source>
        <strain evidence="3">cv. XS01</strain>
    </source>
</reference>
<evidence type="ECO:0000313" key="2">
    <source>
        <dbReference type="EMBL" id="KZV18317.1"/>
    </source>
</evidence>
<accession>A0A2Z7ABB6</accession>
<keyword evidence="2" id="KW-0808">Transferase</keyword>
<feature type="region of interest" description="Disordered" evidence="1">
    <location>
        <begin position="35"/>
        <end position="84"/>
    </location>
</feature>
<organism evidence="2 3">
    <name type="scientific">Dorcoceras hygrometricum</name>
    <dbReference type="NCBI Taxonomy" id="472368"/>
    <lineage>
        <taxon>Eukaryota</taxon>
        <taxon>Viridiplantae</taxon>
        <taxon>Streptophyta</taxon>
        <taxon>Embryophyta</taxon>
        <taxon>Tracheophyta</taxon>
        <taxon>Spermatophyta</taxon>
        <taxon>Magnoliopsida</taxon>
        <taxon>eudicotyledons</taxon>
        <taxon>Gunneridae</taxon>
        <taxon>Pentapetalae</taxon>
        <taxon>asterids</taxon>
        <taxon>lamiids</taxon>
        <taxon>Lamiales</taxon>
        <taxon>Gesneriaceae</taxon>
        <taxon>Didymocarpoideae</taxon>
        <taxon>Trichosporeae</taxon>
        <taxon>Loxocarpinae</taxon>
        <taxon>Dorcoceras</taxon>
    </lineage>
</organism>
<protein>
    <submittedName>
        <fullName evidence="2">Glucose-1-phosphate adenylyltransferase large subunit 2, chloroplastic</fullName>
    </submittedName>
</protein>
<sequence length="148" mass="16323">MVLVLVVPTADCKKLKESRLEMCMLRLSSEYCYKPQMPPRRQATPPQTPPPPPPLSSSEQVRADTKGHPHGSSKEETLANVASAADSGQEAVYWTSEAARTWSRETGAEAHAFWETTRSAVFDTRALDREAHMPILRTPACGKMLKGS</sequence>